<evidence type="ECO:0000259" key="6">
    <source>
        <dbReference type="PROSITE" id="PS50275"/>
    </source>
</evidence>
<dbReference type="OrthoDB" id="405996at2759"/>
<evidence type="ECO:0000256" key="1">
    <source>
        <dbReference type="ARBA" id="ARBA00008943"/>
    </source>
</evidence>
<reference evidence="7 8" key="1">
    <citation type="journal article" date="2019" name="Front. Genet.">
        <title>Whole-Genome Sequencing of the Opportunistic Yeast Pathogen Candida inconspicua Uncovers Its Hybrid Origin.</title>
        <authorList>
            <person name="Mixao V."/>
            <person name="Hansen A.P."/>
            <person name="Saus E."/>
            <person name="Boekhout T."/>
            <person name="Lass-Florl C."/>
            <person name="Gabaldon T."/>
        </authorList>
    </citation>
    <scope>NUCLEOTIDE SEQUENCE [LARGE SCALE GENOMIC DNA]</scope>
    <source>
        <strain evidence="7 8">CBS 180</strain>
    </source>
</reference>
<evidence type="ECO:0000256" key="5">
    <source>
        <dbReference type="SAM" id="MobiDB-lite"/>
    </source>
</evidence>
<dbReference type="InterPro" id="IPR046985">
    <property type="entry name" value="IP5"/>
</dbReference>
<keyword evidence="4" id="KW-0378">Hydrolase</keyword>
<dbReference type="InterPro" id="IPR002013">
    <property type="entry name" value="SAC_dom"/>
</dbReference>
<dbReference type="STRING" id="52247.A0A4T0WWS2"/>
<dbReference type="SUPFAM" id="SSF56219">
    <property type="entry name" value="DNase I-like"/>
    <property type="match status" value="1"/>
</dbReference>
<organism evidence="7 8">
    <name type="scientific">Pichia inconspicua</name>
    <dbReference type="NCBI Taxonomy" id="52247"/>
    <lineage>
        <taxon>Eukaryota</taxon>
        <taxon>Fungi</taxon>
        <taxon>Dikarya</taxon>
        <taxon>Ascomycota</taxon>
        <taxon>Saccharomycotina</taxon>
        <taxon>Pichiomycetes</taxon>
        <taxon>Pichiales</taxon>
        <taxon>Pichiaceae</taxon>
        <taxon>Pichia</taxon>
    </lineage>
</organism>
<dbReference type="Proteomes" id="UP000307173">
    <property type="component" value="Unassembled WGS sequence"/>
</dbReference>
<comment type="similarity">
    <text evidence="1">Belongs to the synaptojanin family.</text>
</comment>
<protein>
    <recommendedName>
        <fullName evidence="3">phosphoinositide 5-phosphatase</fullName>
        <ecNumber evidence="3">3.1.3.36</ecNumber>
    </recommendedName>
</protein>
<gene>
    <name evidence="7" type="ORF">CANINC_004758</name>
</gene>
<evidence type="ECO:0000313" key="8">
    <source>
        <dbReference type="Proteomes" id="UP000307173"/>
    </source>
</evidence>
<dbReference type="Gene3D" id="3.60.10.10">
    <property type="entry name" value="Endonuclease/exonuclease/phosphatase"/>
    <property type="match status" value="1"/>
</dbReference>
<evidence type="ECO:0000256" key="4">
    <source>
        <dbReference type="ARBA" id="ARBA00022801"/>
    </source>
</evidence>
<sequence length="1166" mass="133439">MLEIYINSGKRTIALASDDYVLLLTDPGPSENSMYASNAGSNSSSTSIHSHGHNHGHGIGHNRRSSTSVDHHTNGHNEQNECLIEFVPKGSVSLNTFAKVNKEVYGFLGLIALKGTIYAGFITNEQEVGSVVPNVTIKRLISTMFINLNGDIFNITPQQQFLQFQLLEGSLEYLDTPITNSKIASIMKLLETGTFYYSHDKDISIKVQDWNVNFTSDYTVTEDLQDDYAGRFVWNTNLINELSIFRNRLSDDERMYFDKGNFFITLIRGFVQRRQLPNCSPNSSMTLITRQDCRKIGYLFGPVCMDEEGNVANFAETEIIIQTDTHIISYSLLKGNIPLFWKLDSHLMSTKIDFLRSNDASKHAFNRFFETLCSEYNMVYTLDALSNKGSQPELSKRFFNVLNEFREHHPELPVEYKKLPNHQSFGEKLVGKLDYFGVQLQDQQIISALEDYYTFQYDIKERKQLSRQLGTFFVTTLDSNERSNIIEYKLSCMILEHVFGPEFAGSIWEIHSSLWDANAQAIGKISKTYSNSIKTATKTGGIIGKVAEQGKKYAGQSKKYVSNSFAPTSSTSGRQNQLDKLLGRKNIEVQVKLIDPIHDYVLEGLNNRRSEFTTFKDLIIYNVTMNVAATLYDGDLTPLVYPEPENFLNYDIIAIALEEIIELTPSKVKAIDLRARNFWERKLKDTINGKGNNEYTLLRGEQLGGVLLLIYVSTDIGDSIKNVETCFKKTGFKGISANKGAVGITFTFSRHSRLCFVASHLAAGQSHSEERHKNFKTIFKGLTFKKCKNIKDADILFWMGDLNYRISLPSDTVRKILKYDPPKYSTKYQNQSYDSIVSEGSDYISSDGYASNAALGASESKLDDLLQQVETNIEEKNKEDLLRTIKLEHNNNNDDDDDNNKTLVRARKPPKDYENEVKLTVHNSSETNSDAKIQSLESFSQLSLNEEEDRRLAHLFEYDQLNQQMFNGKSFPFFDEMEIHFKPTYKFDRGTDNYDTSEKQRVPSWTDRILVYSKNKRLTELEQLRYNSISQIKFSDHKPVYGIFHAKMEIVDDTAKNKIEKQLYEMAKQKLYANRSNYGDFKPLTSNRYISGTRFNTDIDQELPEPSSKTQRWWITNDPEALKLGNENAGKTKIRFPELDSGMFKINPNYPKNPFVKTNEPRFIEK</sequence>
<dbReference type="AlphaFoldDB" id="A0A4T0WWS2"/>
<feature type="region of interest" description="Disordered" evidence="5">
    <location>
        <begin position="889"/>
        <end position="912"/>
    </location>
</feature>
<dbReference type="EC" id="3.1.3.36" evidence="3"/>
<dbReference type="GO" id="GO:0016020">
    <property type="term" value="C:membrane"/>
    <property type="evidence" value="ECO:0007669"/>
    <property type="project" value="TreeGrafter"/>
</dbReference>
<feature type="region of interest" description="Disordered" evidence="5">
    <location>
        <begin position="33"/>
        <end position="75"/>
    </location>
</feature>
<keyword evidence="8" id="KW-1185">Reference proteome</keyword>
<dbReference type="InterPro" id="IPR036691">
    <property type="entry name" value="Endo/exonu/phosph_ase_sf"/>
</dbReference>
<dbReference type="GO" id="GO:0005737">
    <property type="term" value="C:cytoplasm"/>
    <property type="evidence" value="ECO:0007669"/>
    <property type="project" value="TreeGrafter"/>
</dbReference>
<comment type="similarity">
    <text evidence="2">In the central section; belongs to the inositol 1,4,5-trisphosphate 5-phosphatase family.</text>
</comment>
<evidence type="ECO:0000313" key="7">
    <source>
        <dbReference type="EMBL" id="TID14470.1"/>
    </source>
</evidence>
<feature type="compositionally biased region" description="Low complexity" evidence="5">
    <location>
        <begin position="36"/>
        <end position="49"/>
    </location>
</feature>
<evidence type="ECO:0000256" key="3">
    <source>
        <dbReference type="ARBA" id="ARBA00013044"/>
    </source>
</evidence>
<evidence type="ECO:0000256" key="2">
    <source>
        <dbReference type="ARBA" id="ARBA00009678"/>
    </source>
</evidence>
<feature type="compositionally biased region" description="Basic residues" evidence="5">
    <location>
        <begin position="50"/>
        <end position="64"/>
    </location>
</feature>
<feature type="domain" description="SAC" evidence="6">
    <location>
        <begin position="186"/>
        <end position="496"/>
    </location>
</feature>
<proteinExistence type="inferred from homology"/>
<comment type="caution">
    <text evidence="7">The sequence shown here is derived from an EMBL/GenBank/DDBJ whole genome shotgun (WGS) entry which is preliminary data.</text>
</comment>
<dbReference type="Pfam" id="PF02383">
    <property type="entry name" value="Syja_N"/>
    <property type="match status" value="1"/>
</dbReference>
<dbReference type="PROSITE" id="PS50275">
    <property type="entry name" value="SAC"/>
    <property type="match status" value="1"/>
</dbReference>
<dbReference type="InterPro" id="IPR000300">
    <property type="entry name" value="IPPc"/>
</dbReference>
<dbReference type="SMART" id="SM00128">
    <property type="entry name" value="IPPc"/>
    <property type="match status" value="1"/>
</dbReference>
<name>A0A4T0WWS2_9ASCO</name>
<dbReference type="GO" id="GO:0004439">
    <property type="term" value="F:phosphatidylinositol-4,5-bisphosphate 5-phosphatase activity"/>
    <property type="evidence" value="ECO:0007669"/>
    <property type="project" value="UniProtKB-EC"/>
</dbReference>
<accession>A0A4T0WWS2</accession>
<dbReference type="GO" id="GO:0043813">
    <property type="term" value="F:phosphatidylinositol-3,5-bisphosphate 5-phosphatase activity"/>
    <property type="evidence" value="ECO:0007669"/>
    <property type="project" value="TreeGrafter"/>
</dbReference>
<dbReference type="Pfam" id="PF22669">
    <property type="entry name" value="Exo_endo_phos2"/>
    <property type="match status" value="2"/>
</dbReference>
<dbReference type="EMBL" id="SELW01000658">
    <property type="protein sequence ID" value="TID14470.1"/>
    <property type="molecule type" value="Genomic_DNA"/>
</dbReference>
<dbReference type="PANTHER" id="PTHR11200">
    <property type="entry name" value="INOSITOL 5-PHOSPHATASE"/>
    <property type="match status" value="1"/>
</dbReference>
<dbReference type="GO" id="GO:0046856">
    <property type="term" value="P:phosphatidylinositol dephosphorylation"/>
    <property type="evidence" value="ECO:0007669"/>
    <property type="project" value="InterPro"/>
</dbReference>
<dbReference type="PANTHER" id="PTHR11200:SF269">
    <property type="entry name" value="PHOSPHATIDYLINOSITOL 4,5-BISPHOSPHATE 5-PHOSPHATASE INP51"/>
    <property type="match status" value="1"/>
</dbReference>